<feature type="compositionally biased region" description="Basic and acidic residues" evidence="1">
    <location>
        <begin position="24"/>
        <end position="40"/>
    </location>
</feature>
<dbReference type="AlphaFoldDB" id="A0A9W5AYT5"/>
<sequence length="123" mass="13972">MRQYYFFRLLALWVLNVARDPAKEKIDEEAKDEKRDEVRKTGHMILVSPSRHGGLSGEAETRQGVARMVVGHMYVCRPACGRSRTERGRGGRDPAHCQRSRISPSPAGFRVRGTVFTMADNRK</sequence>
<evidence type="ECO:0000256" key="1">
    <source>
        <dbReference type="SAM" id="MobiDB-lite"/>
    </source>
</evidence>
<feature type="compositionally biased region" description="Basic and acidic residues" evidence="1">
    <location>
        <begin position="83"/>
        <end position="96"/>
    </location>
</feature>
<organism evidence="2 3">
    <name type="scientific">Agrobacterium genomosp. 2 str. CFBP 5494</name>
    <dbReference type="NCBI Taxonomy" id="1183436"/>
    <lineage>
        <taxon>Bacteria</taxon>
        <taxon>Pseudomonadati</taxon>
        <taxon>Pseudomonadota</taxon>
        <taxon>Alphaproteobacteria</taxon>
        <taxon>Hyphomicrobiales</taxon>
        <taxon>Rhizobiaceae</taxon>
        <taxon>Rhizobium/Agrobacterium group</taxon>
        <taxon>Agrobacterium</taxon>
        <taxon>Agrobacterium tumefaciens complex</taxon>
    </lineage>
</organism>
<dbReference type="Proteomes" id="UP000191933">
    <property type="component" value="Unassembled WGS sequence"/>
</dbReference>
<feature type="region of interest" description="Disordered" evidence="1">
    <location>
        <begin position="81"/>
        <end position="108"/>
    </location>
</feature>
<feature type="region of interest" description="Disordered" evidence="1">
    <location>
        <begin position="24"/>
        <end position="58"/>
    </location>
</feature>
<name>A0A9W5AYT5_9HYPH</name>
<reference evidence="2 3" key="1">
    <citation type="submission" date="2016-01" db="EMBL/GenBank/DDBJ databases">
        <authorList>
            <person name="Regsiter A."/>
            <person name="william w."/>
        </authorList>
    </citation>
    <scope>NUCLEOTIDE SEQUENCE [LARGE SCALE GENOMIC DNA]</scope>
    <source>
        <strain evidence="2 3">CFBP 5494</strain>
    </source>
</reference>
<proteinExistence type="predicted"/>
<accession>A0A9W5AYT5</accession>
<comment type="caution">
    <text evidence="2">The sequence shown here is derived from an EMBL/GenBank/DDBJ whole genome shotgun (WGS) entry which is preliminary data.</text>
</comment>
<protein>
    <submittedName>
        <fullName evidence="2">Uncharacterized protein</fullName>
    </submittedName>
</protein>
<evidence type="ECO:0000313" key="2">
    <source>
        <dbReference type="EMBL" id="CUW87883.1"/>
    </source>
</evidence>
<gene>
    <name evidence="2" type="ORF">AGR2A_Cc120193</name>
</gene>
<keyword evidence="3" id="KW-1185">Reference proteome</keyword>
<evidence type="ECO:0000313" key="3">
    <source>
        <dbReference type="Proteomes" id="UP000191933"/>
    </source>
</evidence>
<dbReference type="EMBL" id="FBVY01000004">
    <property type="protein sequence ID" value="CUW87883.1"/>
    <property type="molecule type" value="Genomic_DNA"/>
</dbReference>